<evidence type="ECO:0000256" key="1">
    <source>
        <dbReference type="ARBA" id="ARBA00022729"/>
    </source>
</evidence>
<sequence>MTRRVAPVLGLLALALVGPSAPACSVPTSFVCIDESQCGAGLCIAGGCAFPSDDCFSGLKYGALSSEQLAGMCVPVDTGVADQDGSDEESTRETGASTSDGTGSGESGDGESGDGESGDSESGETESGDSESGSTDVTDTETETTGGMIPDTAIAHYSFDDIAVPTIFDDTGNDYHAAMGNAQSTAPAIVGEGLSFDKLDRVIVPLAVLAGRTAFTIEFYLFVSEVTLPRQFLVYYGDESDTTAKPNLTAYIEYSVAPQESGRVVWTTANEATGLVGGSGLADNQWHHVAMTFDGQGVRLYVDHLLDAVDPLVIGFLDPNLQFIQIGGVPSGFGGFNGIIDELRFSEGALSPAQMQPAP</sequence>
<evidence type="ECO:0000256" key="3">
    <source>
        <dbReference type="SAM" id="MobiDB-lite"/>
    </source>
</evidence>
<dbReference type="PROSITE" id="PS50025">
    <property type="entry name" value="LAM_G_DOMAIN"/>
    <property type="match status" value="1"/>
</dbReference>
<feature type="compositionally biased region" description="Low complexity" evidence="3">
    <location>
        <begin position="130"/>
        <end position="147"/>
    </location>
</feature>
<feature type="region of interest" description="Disordered" evidence="3">
    <location>
        <begin position="79"/>
        <end position="148"/>
    </location>
</feature>
<dbReference type="CDD" id="cd00110">
    <property type="entry name" value="LamG"/>
    <property type="match status" value="1"/>
</dbReference>
<feature type="domain" description="Laminin G" evidence="5">
    <location>
        <begin position="186"/>
        <end position="359"/>
    </location>
</feature>
<organism evidence="6 7">
    <name type="scientific">Enhygromyxa salina</name>
    <dbReference type="NCBI Taxonomy" id="215803"/>
    <lineage>
        <taxon>Bacteria</taxon>
        <taxon>Pseudomonadati</taxon>
        <taxon>Myxococcota</taxon>
        <taxon>Polyangia</taxon>
        <taxon>Nannocystales</taxon>
        <taxon>Nannocystaceae</taxon>
        <taxon>Enhygromyxa</taxon>
    </lineage>
</organism>
<feature type="chain" id="PRO_5015443114" evidence="4">
    <location>
        <begin position="24"/>
        <end position="359"/>
    </location>
</feature>
<dbReference type="Pfam" id="PF13385">
    <property type="entry name" value="Laminin_G_3"/>
    <property type="match status" value="1"/>
</dbReference>
<evidence type="ECO:0000313" key="6">
    <source>
        <dbReference type="EMBL" id="PRQ05843.1"/>
    </source>
</evidence>
<dbReference type="EMBL" id="PVNK01000005">
    <property type="protein sequence ID" value="PRQ05843.1"/>
    <property type="molecule type" value="Genomic_DNA"/>
</dbReference>
<dbReference type="Proteomes" id="UP000237968">
    <property type="component" value="Unassembled WGS sequence"/>
</dbReference>
<dbReference type="AlphaFoldDB" id="A0A2S9YL70"/>
<feature type="signal peptide" evidence="4">
    <location>
        <begin position="1"/>
        <end position="23"/>
    </location>
</feature>
<gene>
    <name evidence="6" type="ORF">ENSA5_01630</name>
</gene>
<evidence type="ECO:0000256" key="2">
    <source>
        <dbReference type="ARBA" id="ARBA00023157"/>
    </source>
</evidence>
<protein>
    <submittedName>
        <fullName evidence="6">Laminin G domain protein</fullName>
    </submittedName>
</protein>
<dbReference type="SMART" id="SM00282">
    <property type="entry name" value="LamG"/>
    <property type="match status" value="1"/>
</dbReference>
<evidence type="ECO:0000259" key="5">
    <source>
        <dbReference type="PROSITE" id="PS50025"/>
    </source>
</evidence>
<dbReference type="RefSeq" id="WP_106389642.1">
    <property type="nucleotide sequence ID" value="NZ_PVNK01000005.1"/>
</dbReference>
<evidence type="ECO:0000313" key="7">
    <source>
        <dbReference type="Proteomes" id="UP000237968"/>
    </source>
</evidence>
<keyword evidence="7" id="KW-1185">Reference proteome</keyword>
<name>A0A2S9YL70_9BACT</name>
<accession>A0A2S9YL70</accession>
<proteinExistence type="predicted"/>
<dbReference type="InterPro" id="IPR013320">
    <property type="entry name" value="ConA-like_dom_sf"/>
</dbReference>
<dbReference type="Gene3D" id="2.60.120.200">
    <property type="match status" value="1"/>
</dbReference>
<dbReference type="InterPro" id="IPR001791">
    <property type="entry name" value="Laminin_G"/>
</dbReference>
<dbReference type="InterPro" id="IPR006558">
    <property type="entry name" value="LamG-like"/>
</dbReference>
<feature type="compositionally biased region" description="Acidic residues" evidence="3">
    <location>
        <begin position="108"/>
        <end position="129"/>
    </location>
</feature>
<evidence type="ECO:0000256" key="4">
    <source>
        <dbReference type="SAM" id="SignalP"/>
    </source>
</evidence>
<comment type="caution">
    <text evidence="6">The sequence shown here is derived from an EMBL/GenBank/DDBJ whole genome shotgun (WGS) entry which is preliminary data.</text>
</comment>
<dbReference type="SMART" id="SM00560">
    <property type="entry name" value="LamGL"/>
    <property type="match status" value="1"/>
</dbReference>
<keyword evidence="2" id="KW-1015">Disulfide bond</keyword>
<keyword evidence="1 4" id="KW-0732">Signal</keyword>
<dbReference type="SUPFAM" id="SSF49899">
    <property type="entry name" value="Concanavalin A-like lectins/glucanases"/>
    <property type="match status" value="1"/>
</dbReference>
<reference evidence="6 7" key="1">
    <citation type="submission" date="2018-03" db="EMBL/GenBank/DDBJ databases">
        <title>Draft Genome Sequences of the Obligatory Marine Myxobacteria Enhygromyxa salina SWB005.</title>
        <authorList>
            <person name="Poehlein A."/>
            <person name="Moghaddam J.A."/>
            <person name="Harms H."/>
            <person name="Alanjari M."/>
            <person name="Koenig G.M."/>
            <person name="Daniel R."/>
            <person name="Schaeberle T.F."/>
        </authorList>
    </citation>
    <scope>NUCLEOTIDE SEQUENCE [LARGE SCALE GENOMIC DNA]</scope>
    <source>
        <strain evidence="6 7">SWB005</strain>
    </source>
</reference>
<dbReference type="OrthoDB" id="7294637at2"/>